<dbReference type="PANTHER" id="PTHR39077">
    <property type="entry name" value="DUF4793 DOMAIN-CONTAINING PROTEIN"/>
    <property type="match status" value="1"/>
</dbReference>
<sequence>MPLAPKTIPDPSQTCPRIVSKRNYFNKSVVPKYFRGVCNDLTSPRFSGELTSSDRAEAPEQAAGEPEPEVERRPERQHHEAEVLSAARFRHRDLRLRHSPRGEDPHFQDVSAMILSKTQNDCGLGKTLVPRLQDEVWVPPMILFGDKEVTSCLQKQCEDDSDESESDEDDDGDSSADSSKCSWRATSRCSSLVSDVREESSYTCDDVHEVRPVHVNITVADFYVIVVLNTNRHRSNAIGLRIVLDRSRYTIHKSGNTFDMCSLSTACTIGLSFASSDRALVWIPDEPNAGKSTFTVRSQCKPRLAVFAILSVFFPLIVFLGVAFVVRADRDRIMRIYSCRGRLERERQEGSDSRFVAPLLDDVVAGSGDFTHFHTREAPQTATDEQPPPYHTLYDPPPPYACVKEEEGNK</sequence>
<keyword evidence="2" id="KW-0812">Transmembrane</keyword>
<evidence type="ECO:0000256" key="1">
    <source>
        <dbReference type="SAM" id="MobiDB-lite"/>
    </source>
</evidence>
<feature type="compositionally biased region" description="Acidic residues" evidence="1">
    <location>
        <begin position="159"/>
        <end position="174"/>
    </location>
</feature>
<evidence type="ECO:0000313" key="5">
    <source>
        <dbReference type="Proteomes" id="UP001497382"/>
    </source>
</evidence>
<feature type="compositionally biased region" description="Pro residues" evidence="1">
    <location>
        <begin position="386"/>
        <end position="400"/>
    </location>
</feature>
<feature type="compositionally biased region" description="Basic and acidic residues" evidence="1">
    <location>
        <begin position="69"/>
        <end position="82"/>
    </location>
</feature>
<dbReference type="InterPro" id="IPR032010">
    <property type="entry name" value="APD1-4_M"/>
</dbReference>
<feature type="domain" description="E3 ubiquitin-protein ligase APD1-4 middle" evidence="3">
    <location>
        <begin position="213"/>
        <end position="320"/>
    </location>
</feature>
<name>A0AAV1YSU5_9ARAC</name>
<keyword evidence="2" id="KW-0472">Membrane</keyword>
<feature type="transmembrane region" description="Helical" evidence="2">
    <location>
        <begin position="304"/>
        <end position="326"/>
    </location>
</feature>
<keyword evidence="5" id="KW-1185">Reference proteome</keyword>
<dbReference type="AlphaFoldDB" id="A0AAV1YSU5"/>
<dbReference type="PANTHER" id="PTHR39077:SF1">
    <property type="entry name" value="E3 UBIQUITIN-PROTEIN LIGASE APD1-4 MIDDLE DOMAIN-CONTAINING PROTEIN"/>
    <property type="match status" value="1"/>
</dbReference>
<evidence type="ECO:0000259" key="3">
    <source>
        <dbReference type="Pfam" id="PF16041"/>
    </source>
</evidence>
<proteinExistence type="predicted"/>
<evidence type="ECO:0000256" key="2">
    <source>
        <dbReference type="SAM" id="Phobius"/>
    </source>
</evidence>
<dbReference type="EMBL" id="CAXIEN010000001">
    <property type="protein sequence ID" value="CAL1260902.1"/>
    <property type="molecule type" value="Genomic_DNA"/>
</dbReference>
<feature type="region of interest" description="Disordered" evidence="1">
    <location>
        <begin position="45"/>
        <end position="82"/>
    </location>
</feature>
<feature type="region of interest" description="Disordered" evidence="1">
    <location>
        <begin position="376"/>
        <end position="410"/>
    </location>
</feature>
<comment type="caution">
    <text evidence="4">The sequence shown here is derived from an EMBL/GenBank/DDBJ whole genome shotgun (WGS) entry which is preliminary data.</text>
</comment>
<dbReference type="Pfam" id="PF16041">
    <property type="entry name" value="APD1-4_M"/>
    <property type="match status" value="1"/>
</dbReference>
<gene>
    <name evidence="4" type="ORF">LARSCL_LOCUS96</name>
</gene>
<organism evidence="4 5">
    <name type="scientific">Larinioides sclopetarius</name>
    <dbReference type="NCBI Taxonomy" id="280406"/>
    <lineage>
        <taxon>Eukaryota</taxon>
        <taxon>Metazoa</taxon>
        <taxon>Ecdysozoa</taxon>
        <taxon>Arthropoda</taxon>
        <taxon>Chelicerata</taxon>
        <taxon>Arachnida</taxon>
        <taxon>Araneae</taxon>
        <taxon>Araneomorphae</taxon>
        <taxon>Entelegynae</taxon>
        <taxon>Araneoidea</taxon>
        <taxon>Araneidae</taxon>
        <taxon>Larinioides</taxon>
    </lineage>
</organism>
<keyword evidence="2" id="KW-1133">Transmembrane helix</keyword>
<accession>A0AAV1YSU5</accession>
<evidence type="ECO:0000313" key="4">
    <source>
        <dbReference type="EMBL" id="CAL1260902.1"/>
    </source>
</evidence>
<feature type="region of interest" description="Disordered" evidence="1">
    <location>
        <begin position="154"/>
        <end position="181"/>
    </location>
</feature>
<protein>
    <recommendedName>
        <fullName evidence="3">E3 ubiquitin-protein ligase APD1-4 middle domain-containing protein</fullName>
    </recommendedName>
</protein>
<reference evidence="4 5" key="1">
    <citation type="submission" date="2024-04" db="EMBL/GenBank/DDBJ databases">
        <authorList>
            <person name="Rising A."/>
            <person name="Reimegard J."/>
            <person name="Sonavane S."/>
            <person name="Akerstrom W."/>
            <person name="Nylinder S."/>
            <person name="Hedman E."/>
            <person name="Kallberg Y."/>
        </authorList>
    </citation>
    <scope>NUCLEOTIDE SEQUENCE [LARGE SCALE GENOMIC DNA]</scope>
</reference>
<dbReference type="Proteomes" id="UP001497382">
    <property type="component" value="Unassembled WGS sequence"/>
</dbReference>